<dbReference type="SMART" id="SM00382">
    <property type="entry name" value="AAA"/>
    <property type="match status" value="1"/>
</dbReference>
<keyword evidence="2 4" id="KW-0067">ATP-binding</keyword>
<dbReference type="KEGG" id="siw:GH266_09390"/>
<dbReference type="GO" id="GO:0005524">
    <property type="term" value="F:ATP binding"/>
    <property type="evidence" value="ECO:0007669"/>
    <property type="project" value="UniProtKB-KW"/>
</dbReference>
<dbReference type="PROSITE" id="PS50893">
    <property type="entry name" value="ABC_TRANSPORTER_2"/>
    <property type="match status" value="1"/>
</dbReference>
<evidence type="ECO:0000313" key="4">
    <source>
        <dbReference type="EMBL" id="QGZ34713.1"/>
    </source>
</evidence>
<dbReference type="InterPro" id="IPR003593">
    <property type="entry name" value="AAA+_ATPase"/>
</dbReference>
<keyword evidence="1" id="KW-0547">Nucleotide-binding</keyword>
<dbReference type="PANTHER" id="PTHR43790:SF8">
    <property type="entry name" value="SUGAR ABC TRANSPORTER ATP-BINDING PROTEIN"/>
    <property type="match status" value="1"/>
</dbReference>
<dbReference type="Pfam" id="PF00005">
    <property type="entry name" value="ABC_tran"/>
    <property type="match status" value="1"/>
</dbReference>
<accession>A0A857C709</accession>
<reference evidence="4 5" key="1">
    <citation type="submission" date="2019-12" db="EMBL/GenBank/DDBJ databases">
        <title>The genome of Stappia indica PHM037.</title>
        <authorList>
            <person name="Kacar D."/>
            <person name="Galan B."/>
            <person name="Canedo L."/>
            <person name="Rodriguez P."/>
            <person name="de la Calle F."/>
            <person name="Garcia J.L."/>
        </authorList>
    </citation>
    <scope>NUCLEOTIDE SEQUENCE [LARGE SCALE GENOMIC DNA]</scope>
    <source>
        <strain evidence="4 5">PHM037</strain>
    </source>
</reference>
<name>A0A857C709_9HYPH</name>
<evidence type="ECO:0000259" key="3">
    <source>
        <dbReference type="PROSITE" id="PS50893"/>
    </source>
</evidence>
<protein>
    <submittedName>
        <fullName evidence="4">ATP-binding cassette domain-containing protein</fullName>
    </submittedName>
</protein>
<evidence type="ECO:0000256" key="1">
    <source>
        <dbReference type="ARBA" id="ARBA00022741"/>
    </source>
</evidence>
<dbReference type="Gene3D" id="3.40.50.300">
    <property type="entry name" value="P-loop containing nucleotide triphosphate hydrolases"/>
    <property type="match status" value="1"/>
</dbReference>
<organism evidence="4 5">
    <name type="scientific">Stappia indica</name>
    <dbReference type="NCBI Taxonomy" id="538381"/>
    <lineage>
        <taxon>Bacteria</taxon>
        <taxon>Pseudomonadati</taxon>
        <taxon>Pseudomonadota</taxon>
        <taxon>Alphaproteobacteria</taxon>
        <taxon>Hyphomicrobiales</taxon>
        <taxon>Stappiaceae</taxon>
        <taxon>Stappia</taxon>
    </lineage>
</organism>
<dbReference type="InterPro" id="IPR003439">
    <property type="entry name" value="ABC_transporter-like_ATP-bd"/>
</dbReference>
<evidence type="ECO:0000313" key="5">
    <source>
        <dbReference type="Proteomes" id="UP000435648"/>
    </source>
</evidence>
<dbReference type="InterPro" id="IPR050107">
    <property type="entry name" value="ABC_carbohydrate_import_ATPase"/>
</dbReference>
<sequence length="241" mass="25847">MSVVLRGISKSYGPVKAIENIDLKVEAGEVVGLLGDNGAGKSTLMKVLAGAVMPDTGTIEVDGELCSFSSSSEARDTGIAMLYQDLALFDDMPVVHNIFLGREITNRFGFLKYGEMRKRAQEIVNSFSVRPFDVRTPSGHLSGGQRQVSALARTTAFGSRYIILDEPTSALSPSARDEVLSVVRELADKGIGIIMVSHDLGHVRKVCDRVAILHLGGMAGVRDMATTSQDEIISLIVQGHA</sequence>
<proteinExistence type="predicted"/>
<feature type="domain" description="ABC transporter" evidence="3">
    <location>
        <begin position="3"/>
        <end position="240"/>
    </location>
</feature>
<dbReference type="AlphaFoldDB" id="A0A857C709"/>
<gene>
    <name evidence="4" type="ORF">GH266_09390</name>
</gene>
<dbReference type="RefSeq" id="WP_158193678.1">
    <property type="nucleotide sequence ID" value="NZ_CP046908.1"/>
</dbReference>
<dbReference type="SUPFAM" id="SSF52540">
    <property type="entry name" value="P-loop containing nucleoside triphosphate hydrolases"/>
    <property type="match status" value="1"/>
</dbReference>
<dbReference type="InterPro" id="IPR027417">
    <property type="entry name" value="P-loop_NTPase"/>
</dbReference>
<dbReference type="OrthoDB" id="9805029at2"/>
<dbReference type="Proteomes" id="UP000435648">
    <property type="component" value="Chromosome"/>
</dbReference>
<dbReference type="EMBL" id="CP046908">
    <property type="protein sequence ID" value="QGZ34713.1"/>
    <property type="molecule type" value="Genomic_DNA"/>
</dbReference>
<dbReference type="CDD" id="cd03216">
    <property type="entry name" value="ABC_Carb_Monos_I"/>
    <property type="match status" value="1"/>
</dbReference>
<evidence type="ECO:0000256" key="2">
    <source>
        <dbReference type="ARBA" id="ARBA00022840"/>
    </source>
</evidence>
<dbReference type="GO" id="GO:0016887">
    <property type="term" value="F:ATP hydrolysis activity"/>
    <property type="evidence" value="ECO:0007669"/>
    <property type="project" value="InterPro"/>
</dbReference>
<dbReference type="PANTHER" id="PTHR43790">
    <property type="entry name" value="CARBOHYDRATE TRANSPORT ATP-BINDING PROTEIN MG119-RELATED"/>
    <property type="match status" value="1"/>
</dbReference>